<dbReference type="GO" id="GO:0005737">
    <property type="term" value="C:cytoplasm"/>
    <property type="evidence" value="ECO:0007669"/>
    <property type="project" value="TreeGrafter"/>
</dbReference>
<dbReference type="Pfam" id="PF03690">
    <property type="entry name" value="MYG1_exonuc"/>
    <property type="match status" value="1"/>
</dbReference>
<dbReference type="AlphaFoldDB" id="A0A6A6PC49"/>
<sequence>MNYEYEIPLAVYLLRLLPEYRDAPLLRTRDPAGLATCHTVVDVGGEYEPSRRRFDHHQRGFDAVFPGSRTKLSSAGLVYLHYGRRVISSVTGLTDARAGQADWDPRTADLADKEADPLALLWFKLYEDLVEAFDANDNGIPVFDPAELARAGVERRFEDRGFTIASVVNRFNFDYGERKDGVELAPEQAQAAEDARFARASEFVGLQFLGTHVDTHAPGLYPAELRDKHLSWLPARAIVSEAFAARDAHSPSGRILVLPHRDAGIPWADHLYELERATRTPPDRQVLYVLFPEGAAPDAKWRVRAVGVEGQSFVNRKDLPDAWKGVREEGLSKVSGIDGCVFVHASGFIGGNKTFEGALKMAHVAVDM</sequence>
<dbReference type="GO" id="GO:0016787">
    <property type="term" value="F:hydrolase activity"/>
    <property type="evidence" value="ECO:0007669"/>
    <property type="project" value="UniProtKB-KW"/>
</dbReference>
<dbReference type="PANTHER" id="PTHR11215:SF1">
    <property type="entry name" value="MYG1 EXONUCLEASE"/>
    <property type="match status" value="1"/>
</dbReference>
<dbReference type="OrthoDB" id="10265310at2759"/>
<dbReference type="Proteomes" id="UP000799766">
    <property type="component" value="Unassembled WGS sequence"/>
</dbReference>
<organism evidence="2 3">
    <name type="scientific">Lineolata rhizophorae</name>
    <dbReference type="NCBI Taxonomy" id="578093"/>
    <lineage>
        <taxon>Eukaryota</taxon>
        <taxon>Fungi</taxon>
        <taxon>Dikarya</taxon>
        <taxon>Ascomycota</taxon>
        <taxon>Pezizomycotina</taxon>
        <taxon>Dothideomycetes</taxon>
        <taxon>Dothideomycetes incertae sedis</taxon>
        <taxon>Lineolatales</taxon>
        <taxon>Lineolataceae</taxon>
        <taxon>Lineolata</taxon>
    </lineage>
</organism>
<reference evidence="2" key="1">
    <citation type="journal article" date="2020" name="Stud. Mycol.">
        <title>101 Dothideomycetes genomes: a test case for predicting lifestyles and emergence of pathogens.</title>
        <authorList>
            <person name="Haridas S."/>
            <person name="Albert R."/>
            <person name="Binder M."/>
            <person name="Bloem J."/>
            <person name="Labutti K."/>
            <person name="Salamov A."/>
            <person name="Andreopoulos B."/>
            <person name="Baker S."/>
            <person name="Barry K."/>
            <person name="Bills G."/>
            <person name="Bluhm B."/>
            <person name="Cannon C."/>
            <person name="Castanera R."/>
            <person name="Culley D."/>
            <person name="Daum C."/>
            <person name="Ezra D."/>
            <person name="Gonzalez J."/>
            <person name="Henrissat B."/>
            <person name="Kuo A."/>
            <person name="Liang C."/>
            <person name="Lipzen A."/>
            <person name="Lutzoni F."/>
            <person name="Magnuson J."/>
            <person name="Mondo S."/>
            <person name="Nolan M."/>
            <person name="Ohm R."/>
            <person name="Pangilinan J."/>
            <person name="Park H.-J."/>
            <person name="Ramirez L."/>
            <person name="Alfaro M."/>
            <person name="Sun H."/>
            <person name="Tritt A."/>
            <person name="Yoshinaga Y."/>
            <person name="Zwiers L.-H."/>
            <person name="Turgeon B."/>
            <person name="Goodwin S."/>
            <person name="Spatafora J."/>
            <person name="Crous P."/>
            <person name="Grigoriev I."/>
        </authorList>
    </citation>
    <scope>NUCLEOTIDE SEQUENCE</scope>
    <source>
        <strain evidence="2">ATCC 16933</strain>
    </source>
</reference>
<keyword evidence="2" id="KW-0378">Hydrolase</keyword>
<dbReference type="InterPro" id="IPR003226">
    <property type="entry name" value="MYG1_exonuclease"/>
</dbReference>
<dbReference type="EMBL" id="MU001671">
    <property type="protein sequence ID" value="KAF2461498.1"/>
    <property type="molecule type" value="Genomic_DNA"/>
</dbReference>
<evidence type="ECO:0000313" key="3">
    <source>
        <dbReference type="Proteomes" id="UP000799766"/>
    </source>
</evidence>
<dbReference type="PANTHER" id="PTHR11215">
    <property type="entry name" value="METAL DEPENDENT HYDROLASE - RELATED"/>
    <property type="match status" value="1"/>
</dbReference>
<accession>A0A6A6PC49</accession>
<name>A0A6A6PC49_9PEZI</name>
<evidence type="ECO:0000313" key="2">
    <source>
        <dbReference type="EMBL" id="KAF2461498.1"/>
    </source>
</evidence>
<keyword evidence="3" id="KW-1185">Reference proteome</keyword>
<gene>
    <name evidence="2" type="ORF">BDY21DRAFT_360601</name>
</gene>
<protein>
    <submittedName>
        <fullName evidence="2">Metal-dependent protein hydrolase</fullName>
    </submittedName>
</protein>
<dbReference type="GO" id="GO:0005634">
    <property type="term" value="C:nucleus"/>
    <property type="evidence" value="ECO:0007669"/>
    <property type="project" value="TreeGrafter"/>
</dbReference>
<proteinExistence type="inferred from homology"/>
<evidence type="ECO:0000256" key="1">
    <source>
        <dbReference type="ARBA" id="ARBA00010105"/>
    </source>
</evidence>
<comment type="similarity">
    <text evidence="1">Belongs to the MYG1 family.</text>
</comment>